<evidence type="ECO:0000313" key="2">
    <source>
        <dbReference type="Proteomes" id="UP000251341"/>
    </source>
</evidence>
<dbReference type="RefSeq" id="WP_170108476.1">
    <property type="nucleotide sequence ID" value="NZ_NESP01000001.1"/>
</dbReference>
<dbReference type="EMBL" id="NESP01000001">
    <property type="protein sequence ID" value="PUE59281.1"/>
    <property type="molecule type" value="Genomic_DNA"/>
</dbReference>
<evidence type="ECO:0000313" key="1">
    <source>
        <dbReference type="EMBL" id="PUE59281.1"/>
    </source>
</evidence>
<reference evidence="1 2" key="1">
    <citation type="submission" date="2017-04" db="EMBL/GenBank/DDBJ databases">
        <title>Unexpected and diverse lifestyles within the genus Limnohabitans.</title>
        <authorList>
            <person name="Kasalicky V."/>
            <person name="Mehrshad M."/>
            <person name="Andrei S.-A."/>
            <person name="Salcher M."/>
            <person name="Kratochvilova H."/>
            <person name="Simek K."/>
            <person name="Ghai R."/>
        </authorList>
    </citation>
    <scope>NUCLEOTIDE SEQUENCE [LARGE SCALE GENOMIC DNA]</scope>
    <source>
        <strain evidence="1 2">MWH-C5</strain>
    </source>
</reference>
<organism evidence="1 2">
    <name type="scientific">Limnohabitans curvus</name>
    <dbReference type="NCBI Taxonomy" id="323423"/>
    <lineage>
        <taxon>Bacteria</taxon>
        <taxon>Pseudomonadati</taxon>
        <taxon>Pseudomonadota</taxon>
        <taxon>Betaproteobacteria</taxon>
        <taxon>Burkholderiales</taxon>
        <taxon>Comamonadaceae</taxon>
        <taxon>Limnohabitans</taxon>
    </lineage>
</organism>
<sequence length="107" mass="11030">MTVQGGDVQAKDINLIALGDVTLTGVQNKQVYGGGNDTTTVTTTQSLNLKADNVNIQGVGQNSNVALVAANVDAANKAKIAGTGDVTIASGENRTTHEWTTRNEDST</sequence>
<comment type="caution">
    <text evidence="1">The sequence shown here is derived from an EMBL/GenBank/DDBJ whole genome shotgun (WGS) entry which is preliminary data.</text>
</comment>
<dbReference type="AlphaFoldDB" id="A0A315EPY2"/>
<name>A0A315EPY2_9BURK</name>
<protein>
    <submittedName>
        <fullName evidence="1">Uncharacterized protein</fullName>
    </submittedName>
</protein>
<gene>
    <name evidence="1" type="ORF">B9Z44_06655</name>
</gene>
<dbReference type="Proteomes" id="UP000251341">
    <property type="component" value="Unassembled WGS sequence"/>
</dbReference>
<accession>A0A315EPY2</accession>
<keyword evidence="2" id="KW-1185">Reference proteome</keyword>
<proteinExistence type="predicted"/>